<name>A0A0K0GPL3_XANOP</name>
<dbReference type="AlphaFoldDB" id="A0A0K0GPL3"/>
<gene>
    <name evidence="1" type="ordered locus">PXO_02444</name>
</gene>
<dbReference type="Proteomes" id="UP000001740">
    <property type="component" value="Chromosome"/>
</dbReference>
<dbReference type="HOGENOM" id="CLU_3223928_0_0_6"/>
<accession>A0A0K0GPL3</accession>
<organism evidence="1 2">
    <name type="scientific">Xanthomonas oryzae pv. oryzae (strain PXO99A)</name>
    <dbReference type="NCBI Taxonomy" id="360094"/>
    <lineage>
        <taxon>Bacteria</taxon>
        <taxon>Pseudomonadati</taxon>
        <taxon>Pseudomonadota</taxon>
        <taxon>Gammaproteobacteria</taxon>
        <taxon>Lysobacterales</taxon>
        <taxon>Lysobacteraceae</taxon>
        <taxon>Xanthomonas</taxon>
    </lineage>
</organism>
<dbReference type="EMBL" id="CP000967">
    <property type="protein sequence ID" value="ACD60733.1"/>
    <property type="molecule type" value="Genomic_DNA"/>
</dbReference>
<sequence length="44" mass="4835">MHAPTVERVTERADHVFLAYEFGKTLRAPLAGENEIGHRATGSV</sequence>
<protein>
    <submittedName>
        <fullName evidence="1">Uncharacterized protein</fullName>
    </submittedName>
</protein>
<evidence type="ECO:0000313" key="2">
    <source>
        <dbReference type="Proteomes" id="UP000001740"/>
    </source>
</evidence>
<proteinExistence type="predicted"/>
<reference evidence="1 2" key="1">
    <citation type="journal article" date="2008" name="BMC Genomics">
        <title>Genome sequence and rapid evolution of the rice pathogen Xanthomonas oryzae pv. oryzae PXO99A.</title>
        <authorList>
            <person name="Salzberg S.L."/>
            <person name="Sommer D.D."/>
            <person name="Schatz M.C."/>
            <person name="Phillippy A.M."/>
            <person name="Rabinowicz P.D."/>
            <person name="Tsuge S."/>
            <person name="Furutani A."/>
            <person name="Ochiai H."/>
            <person name="Delcher A.L."/>
            <person name="Kelley D."/>
            <person name="Madupu R."/>
            <person name="Puiu D."/>
            <person name="Radune D."/>
            <person name="Shumway M."/>
            <person name="Trapnell C."/>
            <person name="Aparna G."/>
            <person name="Jha G."/>
            <person name="Pandey A."/>
            <person name="Patil P.B."/>
            <person name="Ishihara H."/>
            <person name="Meyer D.F."/>
            <person name="Szurek B."/>
            <person name="Verdier V."/>
            <person name="Koebnik R."/>
            <person name="Dow J.M."/>
            <person name="Ryan R.P."/>
            <person name="Hirata H."/>
            <person name="Tsuyumu S."/>
            <person name="Won Lee S."/>
            <person name="Seo Y.S."/>
            <person name="Sriariyanum M."/>
            <person name="Ronald P.C."/>
            <person name="Sonti R.V."/>
            <person name="Van Sluys M.A."/>
            <person name="Leach J.E."/>
            <person name="White F.F."/>
            <person name="Bogdanove A.J."/>
        </authorList>
    </citation>
    <scope>NUCLEOTIDE SEQUENCE [LARGE SCALE GENOMIC DNA]</scope>
    <source>
        <strain evidence="1 2">PXO99A</strain>
    </source>
</reference>
<dbReference type="KEGG" id="xop:PXO_02444"/>
<evidence type="ECO:0000313" key="1">
    <source>
        <dbReference type="EMBL" id="ACD60733.1"/>
    </source>
</evidence>